<evidence type="ECO:0000313" key="2">
    <source>
        <dbReference type="EMBL" id="KAJ7032926.1"/>
    </source>
</evidence>
<feature type="region of interest" description="Disordered" evidence="1">
    <location>
        <begin position="212"/>
        <end position="238"/>
    </location>
</feature>
<evidence type="ECO:0000256" key="1">
    <source>
        <dbReference type="SAM" id="MobiDB-lite"/>
    </source>
</evidence>
<dbReference type="EMBL" id="JARJCM010000069">
    <property type="protein sequence ID" value="KAJ7032926.1"/>
    <property type="molecule type" value="Genomic_DNA"/>
</dbReference>
<gene>
    <name evidence="2" type="ORF">C8F04DRAFT_1106159</name>
</gene>
<keyword evidence="3" id="KW-1185">Reference proteome</keyword>
<sequence length="335" mass="35555">MEPMEFPLDLHDVLPQPAPVRTGRPLPTPIALFCGADQPPSGTDFDARRPWRVQILPGEDNPEPPTKRRKKSNGCGTRVHTSATPMGRRWIGASDDAGSVVIPLEDQYIPHGMRSMGTKHDSCGCTRRPIGCAVCGNALGASHMICTRHQHASAPPIIYKFHHSAVSPPLPAAPARAPPAASPPSQDEDGYEIISATEIWPVFRASGLRIRDDDTAQPSPAPTTSPGSIPGNANAATTRVNRVGRISHRRSRALIFQNSPAAARSGVQPPVIEEDARPGEDVVAGAAVLEAAMGSIFASFRSNVRGNLFGHAASNEEGDADSLSVGTGRDDGEEY</sequence>
<dbReference type="Proteomes" id="UP001218188">
    <property type="component" value="Unassembled WGS sequence"/>
</dbReference>
<evidence type="ECO:0000313" key="3">
    <source>
        <dbReference type="Proteomes" id="UP001218188"/>
    </source>
</evidence>
<feature type="region of interest" description="Disordered" evidence="1">
    <location>
        <begin position="311"/>
        <end position="335"/>
    </location>
</feature>
<feature type="region of interest" description="Disordered" evidence="1">
    <location>
        <begin position="55"/>
        <end position="82"/>
    </location>
</feature>
<name>A0AAD6SRV0_9AGAR</name>
<feature type="compositionally biased region" description="Low complexity" evidence="1">
    <location>
        <begin position="216"/>
        <end position="231"/>
    </location>
</feature>
<reference evidence="2" key="1">
    <citation type="submission" date="2023-03" db="EMBL/GenBank/DDBJ databases">
        <title>Massive genome expansion in bonnet fungi (Mycena s.s.) driven by repeated elements and novel gene families across ecological guilds.</title>
        <authorList>
            <consortium name="Lawrence Berkeley National Laboratory"/>
            <person name="Harder C.B."/>
            <person name="Miyauchi S."/>
            <person name="Viragh M."/>
            <person name="Kuo A."/>
            <person name="Thoen E."/>
            <person name="Andreopoulos B."/>
            <person name="Lu D."/>
            <person name="Skrede I."/>
            <person name="Drula E."/>
            <person name="Henrissat B."/>
            <person name="Morin E."/>
            <person name="Kohler A."/>
            <person name="Barry K."/>
            <person name="LaButti K."/>
            <person name="Morin E."/>
            <person name="Salamov A."/>
            <person name="Lipzen A."/>
            <person name="Mereny Z."/>
            <person name="Hegedus B."/>
            <person name="Baldrian P."/>
            <person name="Stursova M."/>
            <person name="Weitz H."/>
            <person name="Taylor A."/>
            <person name="Grigoriev I.V."/>
            <person name="Nagy L.G."/>
            <person name="Martin F."/>
            <person name="Kauserud H."/>
        </authorList>
    </citation>
    <scope>NUCLEOTIDE SEQUENCE</scope>
    <source>
        <strain evidence="2">CBHHK200</strain>
    </source>
</reference>
<comment type="caution">
    <text evidence="2">The sequence shown here is derived from an EMBL/GenBank/DDBJ whole genome shotgun (WGS) entry which is preliminary data.</text>
</comment>
<protein>
    <submittedName>
        <fullName evidence="2">Uncharacterized protein</fullName>
    </submittedName>
</protein>
<organism evidence="2 3">
    <name type="scientific">Mycena alexandri</name>
    <dbReference type="NCBI Taxonomy" id="1745969"/>
    <lineage>
        <taxon>Eukaryota</taxon>
        <taxon>Fungi</taxon>
        <taxon>Dikarya</taxon>
        <taxon>Basidiomycota</taxon>
        <taxon>Agaricomycotina</taxon>
        <taxon>Agaricomycetes</taxon>
        <taxon>Agaricomycetidae</taxon>
        <taxon>Agaricales</taxon>
        <taxon>Marasmiineae</taxon>
        <taxon>Mycenaceae</taxon>
        <taxon>Mycena</taxon>
    </lineage>
</organism>
<dbReference type="AlphaFoldDB" id="A0AAD6SRV0"/>
<accession>A0AAD6SRV0</accession>
<proteinExistence type="predicted"/>